<sequence>MTFGGRTVTQVEKRWHDDVAEICGCICCLLDGRPRDYTLPPHVSIHHCDGRTKAHAHYYVLPLCAGHHQDGHGAPGLLAVHGDKARFIATYGREIELVEACAQLVERAQLTVPPGVRGLLAKWYQSQQYQEAHH</sequence>
<gene>
    <name evidence="1" type="ORF">KF715C_pC1170</name>
</gene>
<evidence type="ECO:0000313" key="2">
    <source>
        <dbReference type="Proteomes" id="UP000218731"/>
    </source>
</evidence>
<dbReference type="Proteomes" id="UP000218731">
    <property type="component" value="Plasmid pKF715C"/>
</dbReference>
<organism evidence="1 2">
    <name type="scientific">Pseudomonas putida</name>
    <name type="common">Arthrobacter siderocapsulatus</name>
    <dbReference type="NCBI Taxonomy" id="303"/>
    <lineage>
        <taxon>Bacteria</taxon>
        <taxon>Pseudomonadati</taxon>
        <taxon>Pseudomonadota</taxon>
        <taxon>Gammaproteobacteria</taxon>
        <taxon>Pseudomonadales</taxon>
        <taxon>Pseudomonadaceae</taxon>
        <taxon>Pseudomonas</taxon>
    </lineage>
</organism>
<reference evidence="1 2" key="1">
    <citation type="submission" date="2015-11" db="EMBL/GenBank/DDBJ databases">
        <title>Complete genome sequencing of a biphenyl-degrading bacterium, Pseudomonas putida KF715 (=NBRC110667).</title>
        <authorList>
            <person name="Suenaga H."/>
            <person name="Fujihara N."/>
            <person name="Watanabe T."/>
            <person name="Hirose J."/>
            <person name="Kimura N."/>
            <person name="Yamazoe A."/>
            <person name="Hosoyama A."/>
            <person name="Shimodaira J."/>
            <person name="Furukawa K."/>
        </authorList>
    </citation>
    <scope>NUCLEOTIDE SEQUENCE [LARGE SCALE GENOMIC DNA]</scope>
    <source>
        <strain evidence="1 2">KF715</strain>
        <plasmid evidence="2">Plasmid pkf715c dna</plasmid>
    </source>
</reference>
<proteinExistence type="predicted"/>
<dbReference type="AlphaFoldDB" id="A0A1L7NPZ7"/>
<dbReference type="EMBL" id="AP015032">
    <property type="protein sequence ID" value="BAW27550.1"/>
    <property type="molecule type" value="Genomic_DNA"/>
</dbReference>
<dbReference type="InterPro" id="IPR031875">
    <property type="entry name" value="RecA_dep_nuc"/>
</dbReference>
<protein>
    <submittedName>
        <fullName evidence="1">Recombinase</fullName>
    </submittedName>
</protein>
<dbReference type="Gene3D" id="3.30.40.190">
    <property type="match status" value="1"/>
</dbReference>
<evidence type="ECO:0000313" key="1">
    <source>
        <dbReference type="EMBL" id="BAW27550.1"/>
    </source>
</evidence>
<dbReference type="Pfam" id="PF16786">
    <property type="entry name" value="RecA_dep_nuc"/>
    <property type="match status" value="1"/>
</dbReference>
<accession>A0A1L7NPZ7</accession>
<name>A0A1L7NPZ7_PSEPU</name>
<keyword evidence="1" id="KW-0614">Plasmid</keyword>
<geneLocation type="plasmid" evidence="2">
    <name>pkf715c dna</name>
</geneLocation>
<dbReference type="RefSeq" id="WP_096427260.1">
    <property type="nucleotide sequence ID" value="NZ_AP015032.1"/>
</dbReference>